<accession>A0A371P5V1</accession>
<comment type="similarity">
    <text evidence="1">Belongs to the bacterial solute-binding protein 1 family.</text>
</comment>
<dbReference type="PANTHER" id="PTHR43649:SF34">
    <property type="entry name" value="ABC TRANSPORTER PERIPLASMIC-BINDING PROTEIN YCJN-RELATED"/>
    <property type="match status" value="1"/>
</dbReference>
<keyword evidence="2" id="KW-0813">Transport</keyword>
<keyword evidence="3" id="KW-0732">Signal</keyword>
<dbReference type="Proteomes" id="UP000265581">
    <property type="component" value="Unassembled WGS sequence"/>
</dbReference>
<dbReference type="InterPro" id="IPR050490">
    <property type="entry name" value="Bact_solute-bd_prot1"/>
</dbReference>
<keyword evidence="5" id="KW-1185">Reference proteome</keyword>
<dbReference type="Pfam" id="PF13416">
    <property type="entry name" value="SBP_bac_8"/>
    <property type="match status" value="1"/>
</dbReference>
<dbReference type="EMBL" id="QUBR01000002">
    <property type="protein sequence ID" value="REK70910.1"/>
    <property type="molecule type" value="Genomic_DNA"/>
</dbReference>
<organism evidence="4 5">
    <name type="scientific">Aeromicrobium endophyticum</name>
    <dbReference type="NCBI Taxonomy" id="2292704"/>
    <lineage>
        <taxon>Bacteria</taxon>
        <taxon>Bacillati</taxon>
        <taxon>Actinomycetota</taxon>
        <taxon>Actinomycetes</taxon>
        <taxon>Propionibacteriales</taxon>
        <taxon>Nocardioidaceae</taxon>
        <taxon>Aeromicrobium</taxon>
    </lineage>
</organism>
<evidence type="ECO:0000313" key="4">
    <source>
        <dbReference type="EMBL" id="REK70910.1"/>
    </source>
</evidence>
<protein>
    <submittedName>
        <fullName evidence="4">Extracellular solute-binding protein</fullName>
    </submittedName>
</protein>
<dbReference type="AlphaFoldDB" id="A0A371P5V1"/>
<comment type="caution">
    <text evidence="4">The sequence shown here is derived from an EMBL/GenBank/DDBJ whole genome shotgun (WGS) entry which is preliminary data.</text>
</comment>
<proteinExistence type="inferred from homology"/>
<evidence type="ECO:0000313" key="5">
    <source>
        <dbReference type="Proteomes" id="UP000265581"/>
    </source>
</evidence>
<name>A0A371P5V1_9ACTN</name>
<reference evidence="4 5" key="1">
    <citation type="submission" date="2018-08" db="EMBL/GenBank/DDBJ databases">
        <title>Aeromicrobium sp. M2KJ-4, whole genome shotgun sequence.</title>
        <authorList>
            <person name="Tuo L."/>
        </authorList>
    </citation>
    <scope>NUCLEOTIDE SEQUENCE [LARGE SCALE GENOMIC DNA]</scope>
    <source>
        <strain evidence="4 5">M2KJ-4</strain>
    </source>
</reference>
<evidence type="ECO:0000256" key="3">
    <source>
        <dbReference type="ARBA" id="ARBA00022729"/>
    </source>
</evidence>
<evidence type="ECO:0000256" key="2">
    <source>
        <dbReference type="ARBA" id="ARBA00022448"/>
    </source>
</evidence>
<evidence type="ECO:0000256" key="1">
    <source>
        <dbReference type="ARBA" id="ARBA00008520"/>
    </source>
</evidence>
<dbReference type="SUPFAM" id="SSF53850">
    <property type="entry name" value="Periplasmic binding protein-like II"/>
    <property type="match status" value="1"/>
</dbReference>
<sequence length="407" mass="41112">MAAAAMTCAPLAACGAADKAVPYLPVITWQVGPDRVDAEALAQTCNDQAGGDYRIEVEQLPTDVSERHALLTRRLLAHDDSIDLMSLDSALTTEFAEAGFLAPIPAAQASALSEGVTPAALAAASHDGRLVVAPWFLDPQVLWSKGSTAERAGLDTTKPISWDDLVAGAQRLGVTIEIEDRDGSGLPEWVNGLVAGGGGSLVSGTGRAARAGLDSAGGREAASIVELYQGAGVGPGPTADAVTRFAGAGGGFLVAPTSAISDPALSAVQADMRVAGYPTVADASVAPLAGVGLAVPAHASDLDQQAAFTVIECLTSPTSLQALATVSQHTPSRIGLLDDPAVAGGFRSAEVARASATTGVTVPAVAAWANVVDAIDETWRPLAGVTQDATPRTSQAEVQAALDGTIR</sequence>
<gene>
    <name evidence="4" type="ORF">DX116_17680</name>
</gene>
<dbReference type="InterPro" id="IPR006059">
    <property type="entry name" value="SBP"/>
</dbReference>
<dbReference type="PANTHER" id="PTHR43649">
    <property type="entry name" value="ARABINOSE-BINDING PROTEIN-RELATED"/>
    <property type="match status" value="1"/>
</dbReference>
<dbReference type="Gene3D" id="3.40.190.10">
    <property type="entry name" value="Periplasmic binding protein-like II"/>
    <property type="match status" value="2"/>
</dbReference>